<keyword evidence="2" id="KW-0812">Transmembrane</keyword>
<evidence type="ECO:0000313" key="3">
    <source>
        <dbReference type="EMBL" id="WOK97899.1"/>
    </source>
</evidence>
<evidence type="ECO:0000256" key="2">
    <source>
        <dbReference type="SAM" id="Phobius"/>
    </source>
</evidence>
<protein>
    <submittedName>
        <fullName evidence="3">Uncharacterized protein</fullName>
    </submittedName>
</protein>
<dbReference type="EMBL" id="CP136891">
    <property type="protein sequence ID" value="WOK97899.1"/>
    <property type="molecule type" value="Genomic_DNA"/>
</dbReference>
<accession>A0AAQ3Q6Q0</accession>
<gene>
    <name evidence="3" type="ORF">Cni_G06607</name>
</gene>
<dbReference type="GO" id="GO:0009975">
    <property type="term" value="F:cyclase activity"/>
    <property type="evidence" value="ECO:0007669"/>
    <property type="project" value="TreeGrafter"/>
</dbReference>
<dbReference type="Proteomes" id="UP001327560">
    <property type="component" value="Chromosome 2"/>
</dbReference>
<keyword evidence="2" id="KW-1133">Transmembrane helix</keyword>
<keyword evidence="2" id="KW-0472">Membrane</keyword>
<feature type="transmembrane region" description="Helical" evidence="2">
    <location>
        <begin position="73"/>
        <end position="93"/>
    </location>
</feature>
<dbReference type="PANTHER" id="PTHR31045:SF23">
    <property type="entry name" value="OS01G0825900 PROTEIN"/>
    <property type="match status" value="1"/>
</dbReference>
<feature type="transmembrane region" description="Helical" evidence="2">
    <location>
        <begin position="45"/>
        <end position="67"/>
    </location>
</feature>
<organism evidence="3 4">
    <name type="scientific">Canna indica</name>
    <name type="common">Indian-shot</name>
    <dbReference type="NCBI Taxonomy" id="4628"/>
    <lineage>
        <taxon>Eukaryota</taxon>
        <taxon>Viridiplantae</taxon>
        <taxon>Streptophyta</taxon>
        <taxon>Embryophyta</taxon>
        <taxon>Tracheophyta</taxon>
        <taxon>Spermatophyta</taxon>
        <taxon>Magnoliopsida</taxon>
        <taxon>Liliopsida</taxon>
        <taxon>Zingiberales</taxon>
        <taxon>Cannaceae</taxon>
        <taxon>Canna</taxon>
    </lineage>
</organism>
<feature type="region of interest" description="Disordered" evidence="1">
    <location>
        <begin position="141"/>
        <end position="175"/>
    </location>
</feature>
<feature type="compositionally biased region" description="Basic and acidic residues" evidence="1">
    <location>
        <begin position="163"/>
        <end position="175"/>
    </location>
</feature>
<evidence type="ECO:0000256" key="1">
    <source>
        <dbReference type="SAM" id="MobiDB-lite"/>
    </source>
</evidence>
<keyword evidence="4" id="KW-1185">Reference proteome</keyword>
<name>A0AAQ3Q6Q0_9LILI</name>
<reference evidence="3 4" key="1">
    <citation type="submission" date="2023-10" db="EMBL/GenBank/DDBJ databases">
        <title>Chromosome-scale genome assembly provides insights into flower coloration mechanisms of Canna indica.</title>
        <authorList>
            <person name="Li C."/>
        </authorList>
    </citation>
    <scope>NUCLEOTIDE SEQUENCE [LARGE SCALE GENOMIC DNA]</scope>
    <source>
        <tissue evidence="3">Flower</tissue>
    </source>
</reference>
<proteinExistence type="predicted"/>
<dbReference type="PANTHER" id="PTHR31045">
    <property type="entry name" value="PLAC8 FAMILY PROTEIN-RELATED"/>
    <property type="match status" value="1"/>
</dbReference>
<evidence type="ECO:0000313" key="4">
    <source>
        <dbReference type="Proteomes" id="UP001327560"/>
    </source>
</evidence>
<dbReference type="GO" id="GO:0051762">
    <property type="term" value="P:sesquiterpene biosynthetic process"/>
    <property type="evidence" value="ECO:0007669"/>
    <property type="project" value="TreeGrafter"/>
</dbReference>
<dbReference type="AlphaFoldDB" id="A0AAQ3Q6Q0"/>
<feature type="compositionally biased region" description="Polar residues" evidence="1">
    <location>
        <begin position="143"/>
        <end position="162"/>
    </location>
</feature>
<sequence>MAVTELEWAGGIVDFRNDTIVCRLLFLHLLHLHLEHGALLRFGNIYVHIITFLLLRFVPFWIFNISLLNIHDYVVRDVVGVARVVLYVFGLLYGGYWRIQLRKSCALAQEVRIENLYDVQDDSLYRKVRDNDEEDKGKEIVNAANSQPCGGNAGTMVSTSEMKNLDGDLIQTREE</sequence>